<gene>
    <name evidence="1" type="ORF">LSAT_V11C700353740</name>
</gene>
<reference evidence="1 2" key="1">
    <citation type="journal article" date="2017" name="Nat. Commun.">
        <title>Genome assembly with in vitro proximity ligation data and whole-genome triplication in lettuce.</title>
        <authorList>
            <person name="Reyes-Chin-Wo S."/>
            <person name="Wang Z."/>
            <person name="Yang X."/>
            <person name="Kozik A."/>
            <person name="Arikit S."/>
            <person name="Song C."/>
            <person name="Xia L."/>
            <person name="Froenicke L."/>
            <person name="Lavelle D.O."/>
            <person name="Truco M.J."/>
            <person name="Xia R."/>
            <person name="Zhu S."/>
            <person name="Xu C."/>
            <person name="Xu H."/>
            <person name="Xu X."/>
            <person name="Cox K."/>
            <person name="Korf I."/>
            <person name="Meyers B.C."/>
            <person name="Michelmore R.W."/>
        </authorList>
    </citation>
    <scope>NUCLEOTIDE SEQUENCE [LARGE SCALE GENOMIC DNA]</scope>
    <source>
        <strain evidence="2">cv. Salinas</strain>
        <tissue evidence="1">Seedlings</tissue>
    </source>
</reference>
<keyword evidence="2" id="KW-1185">Reference proteome</keyword>
<evidence type="ECO:0000313" key="1">
    <source>
        <dbReference type="EMBL" id="KAJ0195155.1"/>
    </source>
</evidence>
<evidence type="ECO:0000313" key="2">
    <source>
        <dbReference type="Proteomes" id="UP000235145"/>
    </source>
</evidence>
<sequence>MLLVHVPERAARPAPDANLDTFLSSASLSAQERREKQIRVQQLKGKMLVMKNSNQNVPERDIHTLSNFQIIVENELFEATAKAFTGMVDTIIDKKLWAGAFDQADVHLVENPKENRKQ</sequence>
<accession>A0A9R1UWE3</accession>
<name>A0A9R1UWE3_LACSA</name>
<dbReference type="EMBL" id="NBSK02000007">
    <property type="protein sequence ID" value="KAJ0195155.1"/>
    <property type="molecule type" value="Genomic_DNA"/>
</dbReference>
<dbReference type="Proteomes" id="UP000235145">
    <property type="component" value="Unassembled WGS sequence"/>
</dbReference>
<protein>
    <submittedName>
        <fullName evidence="1">Uncharacterized protein</fullName>
    </submittedName>
</protein>
<dbReference type="AlphaFoldDB" id="A0A9R1UWE3"/>
<organism evidence="1 2">
    <name type="scientific">Lactuca sativa</name>
    <name type="common">Garden lettuce</name>
    <dbReference type="NCBI Taxonomy" id="4236"/>
    <lineage>
        <taxon>Eukaryota</taxon>
        <taxon>Viridiplantae</taxon>
        <taxon>Streptophyta</taxon>
        <taxon>Embryophyta</taxon>
        <taxon>Tracheophyta</taxon>
        <taxon>Spermatophyta</taxon>
        <taxon>Magnoliopsida</taxon>
        <taxon>eudicotyledons</taxon>
        <taxon>Gunneridae</taxon>
        <taxon>Pentapetalae</taxon>
        <taxon>asterids</taxon>
        <taxon>campanulids</taxon>
        <taxon>Asterales</taxon>
        <taxon>Asteraceae</taxon>
        <taxon>Cichorioideae</taxon>
        <taxon>Cichorieae</taxon>
        <taxon>Lactucinae</taxon>
        <taxon>Lactuca</taxon>
    </lineage>
</organism>
<proteinExistence type="predicted"/>
<comment type="caution">
    <text evidence="1">The sequence shown here is derived from an EMBL/GenBank/DDBJ whole genome shotgun (WGS) entry which is preliminary data.</text>
</comment>